<evidence type="ECO:0000256" key="1">
    <source>
        <dbReference type="ARBA" id="ARBA00004370"/>
    </source>
</evidence>
<accession>A0A0F7TSD3</accession>
<dbReference type="STRING" id="104259.A0A0F7TSD3"/>
<reference evidence="9" key="1">
    <citation type="journal article" date="2015" name="Genome Announc.">
        <title>Draft genome sequence of the fungus Penicillium brasilianum MG11.</title>
        <authorList>
            <person name="Horn F."/>
            <person name="Linde J."/>
            <person name="Mattern D.J."/>
            <person name="Walther G."/>
            <person name="Guthke R."/>
            <person name="Brakhage A.A."/>
            <person name="Valiante V."/>
        </authorList>
    </citation>
    <scope>NUCLEOTIDE SEQUENCE [LARGE SCALE GENOMIC DNA]</scope>
    <source>
        <strain evidence="9">MG11</strain>
    </source>
</reference>
<dbReference type="AlphaFoldDB" id="A0A0F7TSD3"/>
<sequence>MATKRTRRRQKGYVTEPEDEEAVETLLDFLPGPTLPAVPIANSWNYGATTGTGLPRKMALQPALDANRVAKRINAGLDMAEKRSASPPSRRITHSNLEPIGTRIRKTAPKNAGPVPRRNKRQPTPDQTQLMHTLQNATHSPPGTDATPSPPVAQTVSTDSSPPVDPPLPRRLSDSANETLYPSPLKRRGNHNTDAIVRSSPDRQSSVDNASEVSWNLERDIHEDDLQRTRPSKYRGEPHGQNITKPPRRPSGLSMIQDTILEEVEEQSELLSQPAKKIDTVGKMATVRPSEEWEAPVRTIIPQEYESRNVPESPIRRDSLAQQIWSTMSSQRPGTRTNKIFTPARRSKWLQALLILLIPLGLFSAFYYQDEIFQSFQSDTMTRIRWCLPFGRSPIDFSSNMTDSAAFHGLQNKVTNINSQFSSLSRELSSIRSELAESPRTTSIVSPGRPTKPVPRINFLSPGMGAVVNPKKTSPTVARELTWDQRLYLSIPILGSKYGVQTPPPPMTALEPWSEVGDCWCGTLRDGVSQLTVQLQYPIVPEEFVVENIPFGATPDPYTAPKDIEVWAHYGVFPSSNQKVEEISGSSFTWSDLNPWKAETQEGKELDHVEKLVSVTEETLPLVVMSTLRIANKGLPEDEYSGDPNLGRNFYRIGKMRYDLHGEDYIQHFSFESTIEIPNLRVDQLAFRMKSNWGSNQTCIYRFKLHGHM</sequence>
<keyword evidence="3 6" id="KW-1133">Transmembrane helix</keyword>
<dbReference type="PANTHER" id="PTHR12911">
    <property type="entry name" value="SAD1/UNC-84-LIKE PROTEIN-RELATED"/>
    <property type="match status" value="1"/>
</dbReference>
<evidence type="ECO:0000256" key="2">
    <source>
        <dbReference type="ARBA" id="ARBA00022692"/>
    </source>
</evidence>
<feature type="compositionally biased region" description="Polar residues" evidence="5">
    <location>
        <begin position="122"/>
        <end position="141"/>
    </location>
</feature>
<dbReference type="GO" id="GO:0034993">
    <property type="term" value="C:meiotic nuclear membrane microtubule tethering complex"/>
    <property type="evidence" value="ECO:0007669"/>
    <property type="project" value="TreeGrafter"/>
</dbReference>
<feature type="transmembrane region" description="Helical" evidence="6">
    <location>
        <begin position="349"/>
        <end position="368"/>
    </location>
</feature>
<keyword evidence="4 6" id="KW-0472">Membrane</keyword>
<evidence type="ECO:0000256" key="6">
    <source>
        <dbReference type="SAM" id="Phobius"/>
    </source>
</evidence>
<comment type="subcellular location">
    <subcellularLocation>
        <location evidence="1">Membrane</location>
    </subcellularLocation>
</comment>
<dbReference type="InterPro" id="IPR012919">
    <property type="entry name" value="SUN_dom"/>
</dbReference>
<organism evidence="8 9">
    <name type="scientific">Penicillium brasilianum</name>
    <dbReference type="NCBI Taxonomy" id="104259"/>
    <lineage>
        <taxon>Eukaryota</taxon>
        <taxon>Fungi</taxon>
        <taxon>Dikarya</taxon>
        <taxon>Ascomycota</taxon>
        <taxon>Pezizomycotina</taxon>
        <taxon>Eurotiomycetes</taxon>
        <taxon>Eurotiomycetidae</taxon>
        <taxon>Eurotiales</taxon>
        <taxon>Aspergillaceae</taxon>
        <taxon>Penicillium</taxon>
    </lineage>
</organism>
<dbReference type="Gene3D" id="2.60.120.260">
    <property type="entry name" value="Galactose-binding domain-like"/>
    <property type="match status" value="1"/>
</dbReference>
<proteinExistence type="predicted"/>
<dbReference type="Pfam" id="PF07738">
    <property type="entry name" value="Sad1_UNC"/>
    <property type="match status" value="1"/>
</dbReference>
<dbReference type="PROSITE" id="PS51469">
    <property type="entry name" value="SUN"/>
    <property type="match status" value="1"/>
</dbReference>
<feature type="compositionally biased region" description="Basic and acidic residues" evidence="5">
    <location>
        <begin position="217"/>
        <end position="238"/>
    </location>
</feature>
<feature type="domain" description="SUN" evidence="7">
    <location>
        <begin position="465"/>
        <end position="709"/>
    </location>
</feature>
<keyword evidence="2 6" id="KW-0812">Transmembrane</keyword>
<evidence type="ECO:0000256" key="4">
    <source>
        <dbReference type="ARBA" id="ARBA00023136"/>
    </source>
</evidence>
<dbReference type="InterPro" id="IPR045119">
    <property type="entry name" value="SUN1-5"/>
</dbReference>
<evidence type="ECO:0000256" key="3">
    <source>
        <dbReference type="ARBA" id="ARBA00022989"/>
    </source>
</evidence>
<evidence type="ECO:0000313" key="8">
    <source>
        <dbReference type="EMBL" id="CEJ58711.1"/>
    </source>
</evidence>
<evidence type="ECO:0000256" key="5">
    <source>
        <dbReference type="SAM" id="MobiDB-lite"/>
    </source>
</evidence>
<dbReference type="Proteomes" id="UP000042958">
    <property type="component" value="Unassembled WGS sequence"/>
</dbReference>
<dbReference type="GO" id="GO:0043495">
    <property type="term" value="F:protein-membrane adaptor activity"/>
    <property type="evidence" value="ECO:0007669"/>
    <property type="project" value="TreeGrafter"/>
</dbReference>
<feature type="region of interest" description="Disordered" evidence="5">
    <location>
        <begin position="79"/>
        <end position="252"/>
    </location>
</feature>
<name>A0A0F7TSD3_PENBI</name>
<gene>
    <name evidence="8" type="ORF">PMG11_07359</name>
</gene>
<dbReference type="EMBL" id="CDHK01000006">
    <property type="protein sequence ID" value="CEJ58711.1"/>
    <property type="molecule type" value="Genomic_DNA"/>
</dbReference>
<dbReference type="OrthoDB" id="342281at2759"/>
<dbReference type="PANTHER" id="PTHR12911:SF8">
    <property type="entry name" value="KLAROID PROTEIN-RELATED"/>
    <property type="match status" value="1"/>
</dbReference>
<keyword evidence="9" id="KW-1185">Reference proteome</keyword>
<evidence type="ECO:0000313" key="9">
    <source>
        <dbReference type="Proteomes" id="UP000042958"/>
    </source>
</evidence>
<evidence type="ECO:0000259" key="7">
    <source>
        <dbReference type="PROSITE" id="PS51469"/>
    </source>
</evidence>
<feature type="compositionally biased region" description="Polar residues" evidence="5">
    <location>
        <begin position="202"/>
        <end position="214"/>
    </location>
</feature>
<protein>
    <recommendedName>
        <fullName evidence="7">SUN domain-containing protein</fullName>
    </recommendedName>
</protein>